<evidence type="ECO:0000256" key="1">
    <source>
        <dbReference type="SAM" id="MobiDB-lite"/>
    </source>
</evidence>
<keyword evidence="3" id="KW-1185">Reference proteome</keyword>
<gene>
    <name evidence="2" type="ORF">HanXRQr2_Chr09g0398741</name>
</gene>
<evidence type="ECO:0000313" key="2">
    <source>
        <dbReference type="EMBL" id="KAF5791783.1"/>
    </source>
</evidence>
<dbReference type="Gramene" id="mRNA:HanXRQr2_Chr09g0398741">
    <property type="protein sequence ID" value="mRNA:HanXRQr2_Chr09g0398741"/>
    <property type="gene ID" value="HanXRQr2_Chr09g0398741"/>
</dbReference>
<dbReference type="PANTHER" id="PTHR35752:SF1">
    <property type="entry name" value="G-PROTEIN COUPLED RECEPTOR"/>
    <property type="match status" value="1"/>
</dbReference>
<dbReference type="AlphaFoldDB" id="A0A9K3N9U4"/>
<name>A0A9K3N9U4_HELAN</name>
<reference evidence="2" key="2">
    <citation type="submission" date="2020-06" db="EMBL/GenBank/DDBJ databases">
        <title>Helianthus annuus Genome sequencing and assembly Release 2.</title>
        <authorList>
            <person name="Gouzy J."/>
            <person name="Langlade N."/>
            <person name="Munos S."/>
        </authorList>
    </citation>
    <scope>NUCLEOTIDE SEQUENCE</scope>
    <source>
        <tissue evidence="2">Leaves</tissue>
    </source>
</reference>
<dbReference type="EMBL" id="MNCJ02000324">
    <property type="protein sequence ID" value="KAF5791783.1"/>
    <property type="molecule type" value="Genomic_DNA"/>
</dbReference>
<reference evidence="2" key="1">
    <citation type="journal article" date="2017" name="Nature">
        <title>The sunflower genome provides insights into oil metabolism, flowering and Asterid evolution.</title>
        <authorList>
            <person name="Badouin H."/>
            <person name="Gouzy J."/>
            <person name="Grassa C.J."/>
            <person name="Murat F."/>
            <person name="Staton S.E."/>
            <person name="Cottret L."/>
            <person name="Lelandais-Briere C."/>
            <person name="Owens G.L."/>
            <person name="Carrere S."/>
            <person name="Mayjonade B."/>
            <person name="Legrand L."/>
            <person name="Gill N."/>
            <person name="Kane N.C."/>
            <person name="Bowers J.E."/>
            <person name="Hubner S."/>
            <person name="Bellec A."/>
            <person name="Berard A."/>
            <person name="Berges H."/>
            <person name="Blanchet N."/>
            <person name="Boniface M.C."/>
            <person name="Brunel D."/>
            <person name="Catrice O."/>
            <person name="Chaidir N."/>
            <person name="Claudel C."/>
            <person name="Donnadieu C."/>
            <person name="Faraut T."/>
            <person name="Fievet G."/>
            <person name="Helmstetter N."/>
            <person name="King M."/>
            <person name="Knapp S.J."/>
            <person name="Lai Z."/>
            <person name="Le Paslier M.C."/>
            <person name="Lippi Y."/>
            <person name="Lorenzon L."/>
            <person name="Mandel J.R."/>
            <person name="Marage G."/>
            <person name="Marchand G."/>
            <person name="Marquand E."/>
            <person name="Bret-Mestries E."/>
            <person name="Morien E."/>
            <person name="Nambeesan S."/>
            <person name="Nguyen T."/>
            <person name="Pegot-Espagnet P."/>
            <person name="Pouilly N."/>
            <person name="Raftis F."/>
            <person name="Sallet E."/>
            <person name="Schiex T."/>
            <person name="Thomas J."/>
            <person name="Vandecasteele C."/>
            <person name="Vares D."/>
            <person name="Vear F."/>
            <person name="Vautrin S."/>
            <person name="Crespi M."/>
            <person name="Mangin B."/>
            <person name="Burke J.M."/>
            <person name="Salse J."/>
            <person name="Munos S."/>
            <person name="Vincourt P."/>
            <person name="Rieseberg L.H."/>
            <person name="Langlade N.B."/>
        </authorList>
    </citation>
    <scope>NUCLEOTIDE SEQUENCE</scope>
    <source>
        <tissue evidence="2">Leaves</tissue>
    </source>
</reference>
<feature type="region of interest" description="Disordered" evidence="1">
    <location>
        <begin position="34"/>
        <end position="53"/>
    </location>
</feature>
<evidence type="ECO:0000313" key="3">
    <source>
        <dbReference type="Proteomes" id="UP000215914"/>
    </source>
</evidence>
<sequence length="53" mass="5625">MTILSACLETVSGGGGYMRADDFNGAYASQASWTREPVSDAGSSRTSERRYGT</sequence>
<protein>
    <submittedName>
        <fullName evidence="2">Uncharacterized protein</fullName>
    </submittedName>
</protein>
<dbReference type="Proteomes" id="UP000215914">
    <property type="component" value="Unassembled WGS sequence"/>
</dbReference>
<organism evidence="2 3">
    <name type="scientific">Helianthus annuus</name>
    <name type="common">Common sunflower</name>
    <dbReference type="NCBI Taxonomy" id="4232"/>
    <lineage>
        <taxon>Eukaryota</taxon>
        <taxon>Viridiplantae</taxon>
        <taxon>Streptophyta</taxon>
        <taxon>Embryophyta</taxon>
        <taxon>Tracheophyta</taxon>
        <taxon>Spermatophyta</taxon>
        <taxon>Magnoliopsida</taxon>
        <taxon>eudicotyledons</taxon>
        <taxon>Gunneridae</taxon>
        <taxon>Pentapetalae</taxon>
        <taxon>asterids</taxon>
        <taxon>campanulids</taxon>
        <taxon>Asterales</taxon>
        <taxon>Asteraceae</taxon>
        <taxon>Asteroideae</taxon>
        <taxon>Heliantheae alliance</taxon>
        <taxon>Heliantheae</taxon>
        <taxon>Helianthus</taxon>
    </lineage>
</organism>
<comment type="caution">
    <text evidence="2">The sequence shown here is derived from an EMBL/GenBank/DDBJ whole genome shotgun (WGS) entry which is preliminary data.</text>
</comment>
<dbReference type="PANTHER" id="PTHR35752">
    <property type="entry name" value="G-PROTEIN COUPLED RECEPTOR"/>
    <property type="match status" value="1"/>
</dbReference>
<accession>A0A9K3N9U4</accession>
<proteinExistence type="predicted"/>